<reference evidence="2 3" key="1">
    <citation type="submission" date="2019-09" db="EMBL/GenBank/DDBJ databases">
        <authorList>
            <person name="Cao W.R."/>
        </authorList>
    </citation>
    <scope>NUCLEOTIDE SEQUENCE [LARGE SCALE GENOMIC DNA]</scope>
    <source>
        <strain evidence="2 3">B1N29</strain>
    </source>
</reference>
<name>A0A6N6MDP4_9FLAO</name>
<evidence type="ECO:0000313" key="3">
    <source>
        <dbReference type="Proteomes" id="UP000441333"/>
    </source>
</evidence>
<keyword evidence="3" id="KW-1185">Reference proteome</keyword>
<organism evidence="2 3">
    <name type="scientific">Pseudotamlana haliotis</name>
    <dbReference type="NCBI Taxonomy" id="2614804"/>
    <lineage>
        <taxon>Bacteria</taxon>
        <taxon>Pseudomonadati</taxon>
        <taxon>Bacteroidota</taxon>
        <taxon>Flavobacteriia</taxon>
        <taxon>Flavobacteriales</taxon>
        <taxon>Flavobacteriaceae</taxon>
        <taxon>Pseudotamlana</taxon>
    </lineage>
</organism>
<dbReference type="AlphaFoldDB" id="A0A6N6MDP4"/>
<comment type="caution">
    <text evidence="2">The sequence shown here is derived from an EMBL/GenBank/DDBJ whole genome shotgun (WGS) entry which is preliminary data.</text>
</comment>
<dbReference type="PANTHER" id="PTHR30373">
    <property type="entry name" value="UPF0603 PROTEIN YGCG"/>
    <property type="match status" value="1"/>
</dbReference>
<dbReference type="Proteomes" id="UP000441333">
    <property type="component" value="Unassembled WGS sequence"/>
</dbReference>
<sequence>MPKNQTEDFLTVQEEQEIVEAIQEAELNTSGELRVHIEKTAKGDATNRALEVFHHLKMDNTKLQNAVLIYVAVEDKSFVIYGDEGINKAVEDDFWDCTKDIMQAHFKKGDFKQGLVDGILRSGDRLKKYFPYQSDDINELSDDISKG</sequence>
<evidence type="ECO:0000259" key="1">
    <source>
        <dbReference type="Pfam" id="PF04536"/>
    </source>
</evidence>
<gene>
    <name evidence="2" type="ORF">F6U93_05430</name>
</gene>
<accession>A0A6N6MDP4</accession>
<dbReference type="RefSeq" id="WP_150937629.1">
    <property type="nucleotide sequence ID" value="NZ_WAAT01000029.1"/>
</dbReference>
<evidence type="ECO:0000313" key="2">
    <source>
        <dbReference type="EMBL" id="KAB1068848.1"/>
    </source>
</evidence>
<protein>
    <submittedName>
        <fullName evidence="2">TPM domain-containing protein</fullName>
    </submittedName>
</protein>
<dbReference type="InterPro" id="IPR007621">
    <property type="entry name" value="TPM_dom"/>
</dbReference>
<feature type="domain" description="TPM" evidence="1">
    <location>
        <begin position="5"/>
        <end position="122"/>
    </location>
</feature>
<dbReference type="Gene3D" id="3.10.310.50">
    <property type="match status" value="1"/>
</dbReference>
<dbReference type="EMBL" id="WAAT01000029">
    <property type="protein sequence ID" value="KAB1068848.1"/>
    <property type="molecule type" value="Genomic_DNA"/>
</dbReference>
<dbReference type="PANTHER" id="PTHR30373:SF8">
    <property type="entry name" value="BLL7265 PROTEIN"/>
    <property type="match status" value="1"/>
</dbReference>
<dbReference type="Pfam" id="PF04536">
    <property type="entry name" value="TPM_phosphatase"/>
    <property type="match status" value="1"/>
</dbReference>
<proteinExistence type="predicted"/>